<feature type="compositionally biased region" description="Basic residues" evidence="1">
    <location>
        <begin position="352"/>
        <end position="362"/>
    </location>
</feature>
<dbReference type="SUPFAM" id="SSF53756">
    <property type="entry name" value="UDP-Glycosyltransferase/glycogen phosphorylase"/>
    <property type="match status" value="1"/>
</dbReference>
<accession>A0A6N8U4Z0</accession>
<dbReference type="PANTHER" id="PTHR45947:SF3">
    <property type="entry name" value="SULFOQUINOVOSYL TRANSFERASE SQD2"/>
    <property type="match status" value="1"/>
</dbReference>
<reference evidence="4 5" key="2">
    <citation type="submission" date="2020-01" db="EMBL/GenBank/DDBJ databases">
        <title>Clostridiaceae sp. nov. isolated from the gut of human by culturomics.</title>
        <authorList>
            <person name="Chang Y."/>
        </authorList>
    </citation>
    <scope>NUCLEOTIDE SEQUENCE [LARGE SCALE GENOMIC DNA]</scope>
    <source>
        <strain evidence="4 5">DONG20-135</strain>
    </source>
</reference>
<evidence type="ECO:0000256" key="1">
    <source>
        <dbReference type="SAM" id="MobiDB-lite"/>
    </source>
</evidence>
<dbReference type="EMBL" id="WUUQ01000001">
    <property type="protein sequence ID" value="MXQ73142.1"/>
    <property type="molecule type" value="Genomic_DNA"/>
</dbReference>
<keyword evidence="5" id="KW-1185">Reference proteome</keyword>
<name>A0A6N8U4Z0_9FIRM</name>
<dbReference type="InterPro" id="IPR001296">
    <property type="entry name" value="Glyco_trans_1"/>
</dbReference>
<gene>
    <name evidence="4" type="ORF">GSF08_04235</name>
</gene>
<feature type="domain" description="Glycosyltransferase subfamily 4-like N-terminal" evidence="3">
    <location>
        <begin position="52"/>
        <end position="144"/>
    </location>
</feature>
<evidence type="ECO:0000259" key="3">
    <source>
        <dbReference type="Pfam" id="PF13439"/>
    </source>
</evidence>
<dbReference type="PANTHER" id="PTHR45947">
    <property type="entry name" value="SULFOQUINOVOSYL TRANSFERASE SQD2"/>
    <property type="match status" value="1"/>
</dbReference>
<evidence type="ECO:0000313" key="5">
    <source>
        <dbReference type="Proteomes" id="UP000434036"/>
    </source>
</evidence>
<sequence length="373" mass="43035">MILDNRIVINMLSSADKIEGQGVGSAYLEQVKLVSEGAPDLFDVRINSIKAADINHAHTVDPQNYVKMKMNNAGANVCYVHFLPDTLNGSIQLPKALFAVFKKYVVSFYKAADYLIVVNPTFMDELEKYGIPREKMVYIPNYVSKEDFYEKPRNERNLIRQKYGIAEDAFVVIGVGQVQTRKGVLDFVDVAKRLPDIQFVWCGGFSFGAITDGYAELKEVVENPPANVKFLGIIPRQEMNDFYNLADVLFMPSYNELFPMAILEAVNLKRPLVLRDLELYEDILFHKYQNADDNEGFSNLIRKLHEDPDYYRTCAQESGFISEYYSKENVLKIWKEFYTRVYEEQLSQNAKAQKRKQKLAKRAFKEAKRQEKL</sequence>
<protein>
    <submittedName>
        <fullName evidence="4">Glycosyltransferase</fullName>
    </submittedName>
</protein>
<proteinExistence type="predicted"/>
<feature type="compositionally biased region" description="Basic and acidic residues" evidence="1">
    <location>
        <begin position="363"/>
        <end position="373"/>
    </location>
</feature>
<feature type="domain" description="Glycosyl transferase family 1" evidence="2">
    <location>
        <begin position="156"/>
        <end position="316"/>
    </location>
</feature>
<evidence type="ECO:0000313" key="4">
    <source>
        <dbReference type="EMBL" id="MXQ73142.1"/>
    </source>
</evidence>
<dbReference type="AlphaFoldDB" id="A0A6N8U4Z0"/>
<dbReference type="RefSeq" id="WP_160624562.1">
    <property type="nucleotide sequence ID" value="NZ_WUUQ01000001.1"/>
</dbReference>
<organism evidence="4 5">
    <name type="scientific">Copranaerobaculum intestinale</name>
    <dbReference type="NCBI Taxonomy" id="2692629"/>
    <lineage>
        <taxon>Bacteria</taxon>
        <taxon>Bacillati</taxon>
        <taxon>Bacillota</taxon>
        <taxon>Erysipelotrichia</taxon>
        <taxon>Erysipelotrichales</taxon>
        <taxon>Erysipelotrichaceae</taxon>
        <taxon>Copranaerobaculum</taxon>
    </lineage>
</organism>
<dbReference type="Pfam" id="PF00534">
    <property type="entry name" value="Glycos_transf_1"/>
    <property type="match status" value="1"/>
</dbReference>
<feature type="region of interest" description="Disordered" evidence="1">
    <location>
        <begin position="349"/>
        <end position="373"/>
    </location>
</feature>
<dbReference type="InterPro" id="IPR050194">
    <property type="entry name" value="Glycosyltransferase_grp1"/>
</dbReference>
<dbReference type="Pfam" id="PF13439">
    <property type="entry name" value="Glyco_transf_4"/>
    <property type="match status" value="1"/>
</dbReference>
<comment type="caution">
    <text evidence="4">The sequence shown here is derived from an EMBL/GenBank/DDBJ whole genome shotgun (WGS) entry which is preliminary data.</text>
</comment>
<dbReference type="Gene3D" id="3.40.50.2000">
    <property type="entry name" value="Glycogen Phosphorylase B"/>
    <property type="match status" value="2"/>
</dbReference>
<dbReference type="Proteomes" id="UP000434036">
    <property type="component" value="Unassembled WGS sequence"/>
</dbReference>
<dbReference type="CDD" id="cd03801">
    <property type="entry name" value="GT4_PimA-like"/>
    <property type="match status" value="1"/>
</dbReference>
<reference evidence="4 5" key="1">
    <citation type="submission" date="2019-12" db="EMBL/GenBank/DDBJ databases">
        <authorList>
            <person name="Yang R."/>
        </authorList>
    </citation>
    <scope>NUCLEOTIDE SEQUENCE [LARGE SCALE GENOMIC DNA]</scope>
    <source>
        <strain evidence="4 5">DONG20-135</strain>
    </source>
</reference>
<dbReference type="InterPro" id="IPR028098">
    <property type="entry name" value="Glyco_trans_4-like_N"/>
</dbReference>
<evidence type="ECO:0000259" key="2">
    <source>
        <dbReference type="Pfam" id="PF00534"/>
    </source>
</evidence>
<keyword evidence="4" id="KW-0808">Transferase</keyword>
<dbReference type="GO" id="GO:0016757">
    <property type="term" value="F:glycosyltransferase activity"/>
    <property type="evidence" value="ECO:0007669"/>
    <property type="project" value="InterPro"/>
</dbReference>